<keyword evidence="3 6" id="KW-0028">Amino-acid biosynthesis</keyword>
<dbReference type="Pfam" id="PF00475">
    <property type="entry name" value="IGPD"/>
    <property type="match status" value="1"/>
</dbReference>
<dbReference type="PANTHER" id="PTHR23133:SF2">
    <property type="entry name" value="IMIDAZOLEGLYCEROL-PHOSPHATE DEHYDRATASE"/>
    <property type="match status" value="1"/>
</dbReference>
<evidence type="ECO:0000313" key="8">
    <source>
        <dbReference type="EMBL" id="MBC5713704.1"/>
    </source>
</evidence>
<dbReference type="SUPFAM" id="SSF54211">
    <property type="entry name" value="Ribosomal protein S5 domain 2-like"/>
    <property type="match status" value="2"/>
</dbReference>
<evidence type="ECO:0000256" key="6">
    <source>
        <dbReference type="HAMAP-Rule" id="MF_00076"/>
    </source>
</evidence>
<dbReference type="Proteomes" id="UP000606720">
    <property type="component" value="Unassembled WGS sequence"/>
</dbReference>
<comment type="similarity">
    <text evidence="6 7">Belongs to the imidazoleglycerol-phosphate dehydratase family.</text>
</comment>
<evidence type="ECO:0000256" key="1">
    <source>
        <dbReference type="ARBA" id="ARBA00005047"/>
    </source>
</evidence>
<organism evidence="8 9">
    <name type="scientific">Roseburia zhanii</name>
    <dbReference type="NCBI Taxonomy" id="2763064"/>
    <lineage>
        <taxon>Bacteria</taxon>
        <taxon>Bacillati</taxon>
        <taxon>Bacillota</taxon>
        <taxon>Clostridia</taxon>
        <taxon>Lachnospirales</taxon>
        <taxon>Lachnospiraceae</taxon>
        <taxon>Roseburia</taxon>
    </lineage>
</organism>
<comment type="subcellular location">
    <subcellularLocation>
        <location evidence="6 7">Cytoplasm</location>
    </subcellularLocation>
</comment>
<dbReference type="RefSeq" id="WP_186866576.1">
    <property type="nucleotide sequence ID" value="NZ_JACOPH010000003.1"/>
</dbReference>
<keyword evidence="4 6" id="KW-0368">Histidine biosynthesis</keyword>
<reference evidence="8" key="1">
    <citation type="submission" date="2020-08" db="EMBL/GenBank/DDBJ databases">
        <title>Genome public.</title>
        <authorList>
            <person name="Liu C."/>
            <person name="Sun Q."/>
        </authorList>
    </citation>
    <scope>NUCLEOTIDE SEQUENCE</scope>
    <source>
        <strain evidence="8">BX1005</strain>
    </source>
</reference>
<evidence type="ECO:0000313" key="9">
    <source>
        <dbReference type="Proteomes" id="UP000606720"/>
    </source>
</evidence>
<dbReference type="InterPro" id="IPR000807">
    <property type="entry name" value="ImidazoleglycerolP_deHydtase"/>
</dbReference>
<protein>
    <recommendedName>
        <fullName evidence="2 6">Imidazoleglycerol-phosphate dehydratase</fullName>
        <shortName evidence="6">IGPD</shortName>
        <ecNumber evidence="6 7">4.2.1.19</ecNumber>
    </recommendedName>
</protein>
<dbReference type="PROSITE" id="PS00955">
    <property type="entry name" value="IGP_DEHYDRATASE_2"/>
    <property type="match status" value="1"/>
</dbReference>
<evidence type="ECO:0000256" key="4">
    <source>
        <dbReference type="ARBA" id="ARBA00023102"/>
    </source>
</evidence>
<keyword evidence="6" id="KW-0963">Cytoplasm</keyword>
<dbReference type="FunFam" id="3.30.230.40:FF:000001">
    <property type="entry name" value="Imidazoleglycerol-phosphate dehydratase HisB"/>
    <property type="match status" value="1"/>
</dbReference>
<evidence type="ECO:0000256" key="7">
    <source>
        <dbReference type="RuleBase" id="RU000599"/>
    </source>
</evidence>
<comment type="pathway">
    <text evidence="1 6 7">Amino-acid biosynthesis; L-histidine biosynthesis; L-histidine from 5-phospho-alpha-D-ribose 1-diphosphate: step 6/9.</text>
</comment>
<dbReference type="Gene3D" id="3.30.230.40">
    <property type="entry name" value="Imidazole glycerol phosphate dehydratase, domain 1"/>
    <property type="match status" value="2"/>
</dbReference>
<gene>
    <name evidence="6 8" type="primary">hisB</name>
    <name evidence="8" type="ORF">H8S17_05665</name>
</gene>
<dbReference type="GO" id="GO:0004424">
    <property type="term" value="F:imidazoleglycerol-phosphate dehydratase activity"/>
    <property type="evidence" value="ECO:0007669"/>
    <property type="project" value="UniProtKB-UniRule"/>
</dbReference>
<proteinExistence type="inferred from homology"/>
<evidence type="ECO:0000256" key="5">
    <source>
        <dbReference type="ARBA" id="ARBA00023239"/>
    </source>
</evidence>
<comment type="caution">
    <text evidence="8">The sequence shown here is derived from an EMBL/GenBank/DDBJ whole genome shotgun (WGS) entry which is preliminary data.</text>
</comment>
<dbReference type="AlphaFoldDB" id="A0A923LPG6"/>
<accession>A0A923LPG6</accession>
<dbReference type="GO" id="GO:0005737">
    <property type="term" value="C:cytoplasm"/>
    <property type="evidence" value="ECO:0007669"/>
    <property type="project" value="UniProtKB-SubCell"/>
</dbReference>
<name>A0A923LPG6_9FIRM</name>
<comment type="catalytic activity">
    <reaction evidence="6 7">
        <text>D-erythro-1-(imidazol-4-yl)glycerol 3-phosphate = 3-(imidazol-4-yl)-2-oxopropyl phosphate + H2O</text>
        <dbReference type="Rhea" id="RHEA:11040"/>
        <dbReference type="ChEBI" id="CHEBI:15377"/>
        <dbReference type="ChEBI" id="CHEBI:57766"/>
        <dbReference type="ChEBI" id="CHEBI:58278"/>
        <dbReference type="EC" id="4.2.1.19"/>
    </reaction>
</comment>
<dbReference type="FunFam" id="3.30.230.40:FF:000003">
    <property type="entry name" value="Imidazoleglycerol-phosphate dehydratase HisB"/>
    <property type="match status" value="1"/>
</dbReference>
<dbReference type="EC" id="4.2.1.19" evidence="6 7"/>
<keyword evidence="9" id="KW-1185">Reference proteome</keyword>
<evidence type="ECO:0000256" key="3">
    <source>
        <dbReference type="ARBA" id="ARBA00022605"/>
    </source>
</evidence>
<keyword evidence="5 6" id="KW-0456">Lyase</keyword>
<dbReference type="InterPro" id="IPR020565">
    <property type="entry name" value="ImidazoleglycerP_deHydtase_CS"/>
</dbReference>
<dbReference type="EMBL" id="JACOPH010000003">
    <property type="protein sequence ID" value="MBC5713704.1"/>
    <property type="molecule type" value="Genomic_DNA"/>
</dbReference>
<dbReference type="PANTHER" id="PTHR23133">
    <property type="entry name" value="IMIDAZOLEGLYCEROL-PHOSPHATE DEHYDRATASE HIS7"/>
    <property type="match status" value="1"/>
</dbReference>
<dbReference type="NCBIfam" id="NF002111">
    <property type="entry name" value="PRK00951.2-1"/>
    <property type="match status" value="1"/>
</dbReference>
<dbReference type="HAMAP" id="MF_00076">
    <property type="entry name" value="HisB"/>
    <property type="match status" value="1"/>
</dbReference>
<dbReference type="NCBIfam" id="NF002114">
    <property type="entry name" value="PRK00951.2-4"/>
    <property type="match status" value="1"/>
</dbReference>
<dbReference type="GO" id="GO:0000105">
    <property type="term" value="P:L-histidine biosynthetic process"/>
    <property type="evidence" value="ECO:0007669"/>
    <property type="project" value="UniProtKB-UniRule"/>
</dbReference>
<dbReference type="InterPro" id="IPR020568">
    <property type="entry name" value="Ribosomal_Su5_D2-typ_SF"/>
</dbReference>
<dbReference type="InterPro" id="IPR038494">
    <property type="entry name" value="IGPD_sf"/>
</dbReference>
<evidence type="ECO:0000256" key="2">
    <source>
        <dbReference type="ARBA" id="ARBA00016664"/>
    </source>
</evidence>
<sequence>MSRKGIVNRKTKETDISMKLELDGRGIAKVDTGIGFFDHMLEGFSKHGFFDLDLKVIGDLTVDCHHSIEDTGIVLGNAIRKAVGDKRGIRRYGSCILPMDETLVLCAVDLSGRPYLVFDGTFTTDRVGYMDTEMVKEFFYAVSYSAGMNLHIKVLSGENNHHIIEGMFKAFARALDEATGIDERITGILSTKGSL</sequence>
<dbReference type="PROSITE" id="PS00954">
    <property type="entry name" value="IGP_DEHYDRATASE_1"/>
    <property type="match status" value="1"/>
</dbReference>
<dbReference type="CDD" id="cd07914">
    <property type="entry name" value="IGPD"/>
    <property type="match status" value="1"/>
</dbReference>